<evidence type="ECO:0000256" key="9">
    <source>
        <dbReference type="ARBA" id="ARBA00023065"/>
    </source>
</evidence>
<dbReference type="AlphaFoldDB" id="A0A0H3K5X3"/>
<comment type="subunit">
    <text evidence="11">The system is composed of three essential subunits: KdpA, KdpB and KdpC.</text>
</comment>
<dbReference type="GO" id="GO:0005524">
    <property type="term" value="F:ATP binding"/>
    <property type="evidence" value="ECO:0007669"/>
    <property type="project" value="UniProtKB-UniRule"/>
</dbReference>
<dbReference type="NCBIfam" id="NF001454">
    <property type="entry name" value="PRK00315.1"/>
    <property type="match status" value="1"/>
</dbReference>
<keyword evidence="9 11" id="KW-0406">Ion transport</keyword>
<evidence type="ECO:0000256" key="5">
    <source>
        <dbReference type="ARBA" id="ARBA00022741"/>
    </source>
</evidence>
<dbReference type="InterPro" id="IPR003820">
    <property type="entry name" value="KdpC"/>
</dbReference>
<evidence type="ECO:0000256" key="1">
    <source>
        <dbReference type="ARBA" id="ARBA00022448"/>
    </source>
</evidence>
<accession>A0A0H3K5X3</accession>
<dbReference type="HAMAP" id="MF_00276">
    <property type="entry name" value="KdpC"/>
    <property type="match status" value="1"/>
</dbReference>
<evidence type="ECO:0000313" key="12">
    <source>
        <dbReference type="EMBL" id="BAD80609.1"/>
    </source>
</evidence>
<evidence type="ECO:0000256" key="8">
    <source>
        <dbReference type="ARBA" id="ARBA00022989"/>
    </source>
</evidence>
<comment type="similarity">
    <text evidence="11">Belongs to the KdpC family.</text>
</comment>
<sequence length="203" mass="21992">MLLRNFRPALRITLVFWLLTAVIYPLVLFVIGQLVFPFQANGSLLTDAQGTVVGSQLIGQPFQSDRYFWGRPSAIAYATDPADRQTGISGNQHLGPTNPQLRDRIAAEARRLQAAGLSSIPSDLLYSSASGLDPHISSAAAQAQVARVAAARQRSPEVIAELVECYRDRRVFGLIGGTGINVLQLNRALDLPQPSTSQICPKL</sequence>
<dbReference type="EMBL" id="AP008231">
    <property type="protein sequence ID" value="BAD80609.1"/>
    <property type="molecule type" value="Genomic_DNA"/>
</dbReference>
<evidence type="ECO:0000256" key="10">
    <source>
        <dbReference type="ARBA" id="ARBA00023136"/>
    </source>
</evidence>
<feature type="transmembrane region" description="Helical" evidence="11">
    <location>
        <begin position="12"/>
        <end position="36"/>
    </location>
</feature>
<keyword evidence="5 11" id="KW-0547">Nucleotide-binding</keyword>
<dbReference type="Pfam" id="PF02669">
    <property type="entry name" value="KdpC"/>
    <property type="match status" value="1"/>
</dbReference>
<keyword evidence="7 11" id="KW-0630">Potassium</keyword>
<protein>
    <recommendedName>
        <fullName evidence="11">Potassium-transporting ATPase KdpC subunit</fullName>
    </recommendedName>
    <alternativeName>
        <fullName evidence="11">ATP phosphohydrolase [potassium-transporting] C chain</fullName>
    </alternativeName>
    <alternativeName>
        <fullName evidence="11">Potassium-binding and translocating subunit C</fullName>
    </alternativeName>
    <alternativeName>
        <fullName evidence="11">Potassium-translocating ATPase C chain</fullName>
    </alternativeName>
</protein>
<reference evidence="12 13" key="1">
    <citation type="journal article" date="2007" name="Photosyn. Res.">
        <title>Complete nucleotide sequence of the freshwater unicellular cyanobacterium Synechococcus elongatus PCC 6301 chromosome: gene content and organization.</title>
        <authorList>
            <person name="Sugita C."/>
            <person name="Ogata K."/>
            <person name="Shikata M."/>
            <person name="Jikuya H."/>
            <person name="Takano J."/>
            <person name="Furumichi M."/>
            <person name="Kanehisa M."/>
            <person name="Omata T."/>
            <person name="Sugiura M."/>
            <person name="Sugita M."/>
        </authorList>
    </citation>
    <scope>NUCLEOTIDE SEQUENCE [LARGE SCALE GENOMIC DNA]</scope>
    <source>
        <strain evidence="13">ATCC 27144 / PCC 6301 / SAUG 1402/1</strain>
    </source>
</reference>
<evidence type="ECO:0000313" key="13">
    <source>
        <dbReference type="Proteomes" id="UP000001175"/>
    </source>
</evidence>
<evidence type="ECO:0000256" key="4">
    <source>
        <dbReference type="ARBA" id="ARBA00022692"/>
    </source>
</evidence>
<dbReference type="KEGG" id="syc:syc2419_c"/>
<dbReference type="GO" id="GO:0008556">
    <property type="term" value="F:P-type potassium transmembrane transporter activity"/>
    <property type="evidence" value="ECO:0007669"/>
    <property type="project" value="InterPro"/>
</dbReference>
<evidence type="ECO:0000256" key="11">
    <source>
        <dbReference type="HAMAP-Rule" id="MF_00276"/>
    </source>
</evidence>
<comment type="function">
    <text evidence="11">Part of the high-affinity ATP-driven potassium transport (or Kdp) system, which catalyzes the hydrolysis of ATP coupled with the electrogenic transport of potassium into the cytoplasm. This subunit acts as a catalytic chaperone that increases the ATP-binding affinity of the ATP-hydrolyzing subunit KdpB by the formation of a transient KdpB/KdpC/ATP ternary complex.</text>
</comment>
<dbReference type="GO" id="GO:0005886">
    <property type="term" value="C:plasma membrane"/>
    <property type="evidence" value="ECO:0007669"/>
    <property type="project" value="UniProtKB-SubCell"/>
</dbReference>
<evidence type="ECO:0000256" key="2">
    <source>
        <dbReference type="ARBA" id="ARBA00022475"/>
    </source>
</evidence>
<dbReference type="PANTHER" id="PTHR30042">
    <property type="entry name" value="POTASSIUM-TRANSPORTING ATPASE C CHAIN"/>
    <property type="match status" value="1"/>
</dbReference>
<evidence type="ECO:0000256" key="6">
    <source>
        <dbReference type="ARBA" id="ARBA00022840"/>
    </source>
</evidence>
<dbReference type="NCBIfam" id="TIGR00681">
    <property type="entry name" value="kdpC"/>
    <property type="match status" value="1"/>
</dbReference>
<evidence type="ECO:0000256" key="3">
    <source>
        <dbReference type="ARBA" id="ARBA00022538"/>
    </source>
</evidence>
<keyword evidence="2 11" id="KW-1003">Cell membrane</keyword>
<keyword evidence="4 11" id="KW-0812">Transmembrane</keyword>
<proteinExistence type="inferred from homology"/>
<keyword evidence="8 11" id="KW-1133">Transmembrane helix</keyword>
<keyword evidence="3 11" id="KW-0633">Potassium transport</keyword>
<keyword evidence="1 11" id="KW-0813">Transport</keyword>
<name>A0A0H3K5X3_SYNP6</name>
<dbReference type="eggNOG" id="COG2156">
    <property type="taxonomic scope" value="Bacteria"/>
</dbReference>
<dbReference type="Proteomes" id="UP000001175">
    <property type="component" value="Chromosome"/>
</dbReference>
<dbReference type="PIRSF" id="PIRSF001296">
    <property type="entry name" value="K_ATPase_KdpC"/>
    <property type="match status" value="1"/>
</dbReference>
<comment type="subcellular location">
    <subcellularLocation>
        <location evidence="11">Cell inner membrane</location>
        <topology evidence="11">Single-pass membrane protein</topology>
    </subcellularLocation>
</comment>
<keyword evidence="10 11" id="KW-0472">Membrane</keyword>
<organism evidence="12 13">
    <name type="scientific">Synechococcus sp. (strain ATCC 27144 / PCC 6301 / SAUG 1402/1)</name>
    <name type="common">Anacystis nidulans</name>
    <dbReference type="NCBI Taxonomy" id="269084"/>
    <lineage>
        <taxon>Bacteria</taxon>
        <taxon>Bacillati</taxon>
        <taxon>Cyanobacteriota</taxon>
        <taxon>Cyanophyceae</taxon>
        <taxon>Synechococcales</taxon>
        <taxon>Synechococcaceae</taxon>
        <taxon>Synechococcus</taxon>
    </lineage>
</organism>
<dbReference type="PANTHER" id="PTHR30042:SF2">
    <property type="entry name" value="POTASSIUM-TRANSPORTING ATPASE KDPC SUBUNIT"/>
    <property type="match status" value="1"/>
</dbReference>
<keyword evidence="6 11" id="KW-0067">ATP-binding</keyword>
<evidence type="ECO:0000256" key="7">
    <source>
        <dbReference type="ARBA" id="ARBA00022958"/>
    </source>
</evidence>
<keyword evidence="11" id="KW-0997">Cell inner membrane</keyword>
<gene>
    <name evidence="11 12" type="primary">kdpC</name>
    <name evidence="12" type="ordered locus">syc2419_c</name>
</gene>